<keyword evidence="2" id="KW-1185">Reference proteome</keyword>
<accession>A0ACC2ZMK7</accession>
<comment type="caution">
    <text evidence="1">The sequence shown here is derived from an EMBL/GenBank/DDBJ whole genome shotgun (WGS) entry which is preliminary data.</text>
</comment>
<proteinExistence type="predicted"/>
<evidence type="ECO:0000313" key="1">
    <source>
        <dbReference type="EMBL" id="KAJ9648688.1"/>
    </source>
</evidence>
<gene>
    <name evidence="1" type="ORF">H2199_000601</name>
</gene>
<protein>
    <submittedName>
        <fullName evidence="1">Uncharacterized protein</fullName>
    </submittedName>
</protein>
<dbReference type="EMBL" id="JAPDRP010000002">
    <property type="protein sequence ID" value="KAJ9648688.1"/>
    <property type="molecule type" value="Genomic_DNA"/>
</dbReference>
<organism evidence="1 2">
    <name type="scientific">Coniosporium tulheliwenetii</name>
    <dbReference type="NCBI Taxonomy" id="3383036"/>
    <lineage>
        <taxon>Eukaryota</taxon>
        <taxon>Fungi</taxon>
        <taxon>Dikarya</taxon>
        <taxon>Ascomycota</taxon>
        <taxon>Pezizomycotina</taxon>
        <taxon>Dothideomycetes</taxon>
        <taxon>Dothideomycetes incertae sedis</taxon>
        <taxon>Coniosporium</taxon>
    </lineage>
</organism>
<reference evidence="1" key="1">
    <citation type="submission" date="2022-10" db="EMBL/GenBank/DDBJ databases">
        <title>Culturing micro-colonial fungi from biological soil crusts in the Mojave desert and describing Neophaeococcomyces mojavensis, and introducing the new genera and species Taxawa tesnikishii.</title>
        <authorList>
            <person name="Kurbessoian T."/>
            <person name="Stajich J.E."/>
        </authorList>
    </citation>
    <scope>NUCLEOTIDE SEQUENCE</scope>
    <source>
        <strain evidence="1">JES_115</strain>
    </source>
</reference>
<evidence type="ECO:0000313" key="2">
    <source>
        <dbReference type="Proteomes" id="UP001172680"/>
    </source>
</evidence>
<sequence>MWNKLTGKEKDSPSKSGRSKSSASSSSRRRAESIVSSSSTRNPSRRDERPENPASRSSYPPPPSSVASTYATAPDRSDLNRYDRAPESLPRTSAGDNGRYRGEDSITSRRRDRSSSRDRKRDRRDRSRSRDRNGKKDRKEKSEKRNSKSSRSEVSYTADRGMDRAGEASFSGSGSFSAQVGASGFTQFPGQSGAPSFAPPSVRPSASMDAHVTAQFPGQDPASFSAPYRPPLAASEGGPGLAADYYGDQGQSVYTQPGVRPEPPKIIFGAQPHLMAASAVSAPPQETGHGSAADFYASGSAQPQQPTTNEPLPSTKPPRPSQTMPGAFQAEIAPMKPPRTTQSMSGAFDDSTLPTKPPRPSSNQSNFSKPDNPGRVSTSAALAGGAALGYAIGHGTNNQAGSSGHAYDGQFSATTFYQQGPTLRLPPLLLMRTSFLPLDIINTQHPRQSSLRWTTTATRHRHPGRRNQPAQQSSLASGAMMTRHQHRGPISKFVDWWKDYEDVRKMEEYTEYIGVCRDCFDPRTTVSDAPRKHHRHPRKRSSEKLRPSRIDKDSRYYSSDSDNRRKSRTGILGAAAAGYGLAKVGKAVFGQNRVSDFDDTYSAKTGRPEYGSKTSLHSHNRRRRSRSPDRKSQTSHGVSAGIFGGLFSSGTSERSHAKVHTKKKKGFFNFGNASTSSSDSGLAYGVSMDRRRRSKPKRKDSNERLNATLVGLGATAAALAVAQNRRDKRGKRPAQVVAVRESKGRPENRRRVEYHRAGSTSSLSPSDDEAWESAPEDDDDSSSVSSGLAFGDFDWSRKAPVRKQSRESLASDASGTSKWGWRWGSKKKRKPFPSSLNNAAAAGLGAVAGAAFASRNEDAASSVSSVPTLQTVYPIPTTDPHSFDAVGRTASISATQPQPLMTARPEPVPLQQPQPITPVSSAVYTTQPQYIPSYTAPTGPPVFSNASAKDPRAYAAAMDERPPALPRRGNSSPTISMSAKTAAMAGVAGGVAAGILMSKGERSPKESSSPKNVGFELTRDQAEREQRGRRKQEEELRYKERIRREEEENRLRQQQRKQEEMARILDRQRQAEEDARLQERQRLEEEEALCKERDRLAQLEAEAHAREIRAREEADRRAREQARAEAARREAEQQAEMDREAQRIQLEREAAVREAEARQIAAQERAERLRQDAENARLERERLEREYYEQEKEEQRRREEEQLRIQRERELDREIELRQRELESREAKVIAPEAPVASVSAGIAGAAAGAIIAHAIDSRHQVAPHDPRIKFDDNDLNPFGDDIYDPDYFRKDKDKTRKEREREAQLARVAAAKVVADMEQRYTEEPKSATEIFAPDFSGAVVRKVDPNGDSDIQVYHAPNIVTIEPPRGPPYDPAYAFTATKDDHNFAAVAAPWAVPTLNLIEPTPPASLAGSVRGDRSVPVSPAFPPQESAQVEAVEELPARSESGSRVTWGEPQTFHFDIEMPESFREHYISDADFKQDSPRRLDEIVVEVESPQGGPNEFRYRPEDSYEAATQAAEPAVEHGSAAPVKKIRKKGKSKKSDSASESPVEELLVSPEAFKRQDEPVVQASPAAEEEQWGAATKNKAKKGKDRLPEAARWRDKPVVEAFEPANSSSDNSTPRARSQDRVIYEAQSPEVEPVAITPGSQSKAGSFYQTPFFETASDLGVDMNQSDSPREHGFVVSLPDTPTEEKEAAMPGGFVEEVVEEEPRLGKKGKKKRGKDLGSDSPEPRIVSLPDSPVQEVASPVFEEPEVFGAKPNKEDKKKRDKEAKSRAFEPELETEPTVVSLPDSPAQELSPLPVYEEPTTPEPKLSKKEKKKREKEEARSLVVEPEFQPEPRIASLPDSPVQEAAPFPSYEEPETPEPKLSKKDKKKRDKDVLRRAWDEETLPAAPTPPVTTEAKAEDFDFTPSKKSKKKSKRGSVEQDFGDVGSSSDTMAGADDPGMREAQSGAARPVSPQRESVTEPEDPQPHSSLRELVATGILAGAVAAASQSMTAEREQSEASPFTIPRGMPGGFFDTPEDSNRGQPTGDYGFPATDSDRRISIPSTAFDDVEELADVHKPKRDKKSKRRSGRLSAPTPGSPLRTEIAFDDYIGGSAADDKPILDSSEVTSREPFSQTPSDEHTEMPQNGSLEDFGEPKKKSRKSKKADRYDEVPEVALPVVISLTEELEHAEASESPRTGDDSKDEAFSTREVTFEEFDEPKKKFKKSKKSKRVDSYDEVPDVALPVIVPLTEELAPPDTLQSSPVAEDSNDRPALARDVALEDFKEPKKSKKGKKSKKAQSHDDVPEVALPVIIPLTEEPESHAETPGSPVMADPLREEASPAREASFGDFEEPKKKSKKSKKGSKYAEEPEFALPAIVPLTEEPAEYGERPKKLKGTEDEDDRTLEAEAYHSPDRDVRSVASESRYNHNDDLKKRKERKHRKESESRETPEPAPRSKAASEPGDFYEDEKKSSKRKSKRRGDDDDDAASAGSSPARYSDEPSKPKKEEKGALGGLFGLFSRNKSVDNPPESSKSKSRSYDDYESSDKKHREKKHRSSSHDYDDRSDARSKSQDADIDTPRSKSRDSRADDGNEDPDKKHRKKKHRSSSTYGSDEDDARSHASSKSERRNHKSRDGSRDDEGTDLPRHQTPKVDDPYLLEASLKPRDISDPVILTKIQEYVSDDIKDQDQSFLGERAVDQGDLLPLPASTSEEALMQHAPGEEIRDDVQQDDVRTEVETPLPSLPSSRPTSPLEVGRMVDLPSLPPSRPATPLELPEVEGLPSVPTSRPSTPPAISRAEDLPSLSATRPTSPVQVGTVVDLPSLPESRPTTPVEVGKAEDLPSLPTTRPSTPIEVGSLRDLPSLPATRPSTPVQAGRAEDLPLHLTQTVACRYRLRIRKN</sequence>
<dbReference type="Proteomes" id="UP001172680">
    <property type="component" value="Unassembled WGS sequence"/>
</dbReference>
<name>A0ACC2ZMK7_9PEZI</name>